<gene>
    <name evidence="2" type="ORF">GCM10010909_14100</name>
</gene>
<name>A0ABQ6A2N6_9PROT</name>
<evidence type="ECO:0000313" key="3">
    <source>
        <dbReference type="Proteomes" id="UP001156641"/>
    </source>
</evidence>
<dbReference type="RefSeq" id="WP_284257432.1">
    <property type="nucleotide sequence ID" value="NZ_BSOS01000033.1"/>
</dbReference>
<dbReference type="InterPro" id="IPR024628">
    <property type="entry name" value="Sulfotransferase_Stf0_dom"/>
</dbReference>
<dbReference type="Proteomes" id="UP001156641">
    <property type="component" value="Unassembled WGS sequence"/>
</dbReference>
<dbReference type="EMBL" id="BSOS01000033">
    <property type="protein sequence ID" value="GLR66730.1"/>
    <property type="molecule type" value="Genomic_DNA"/>
</dbReference>
<dbReference type="SUPFAM" id="SSF52540">
    <property type="entry name" value="P-loop containing nucleoside triphosphate hydrolases"/>
    <property type="match status" value="1"/>
</dbReference>
<keyword evidence="3" id="KW-1185">Reference proteome</keyword>
<dbReference type="Gene3D" id="3.40.50.300">
    <property type="entry name" value="P-loop containing nucleotide triphosphate hydrolases"/>
    <property type="match status" value="1"/>
</dbReference>
<reference evidence="3" key="1">
    <citation type="journal article" date="2019" name="Int. J. Syst. Evol. Microbiol.">
        <title>The Global Catalogue of Microorganisms (GCM) 10K type strain sequencing project: providing services to taxonomists for standard genome sequencing and annotation.</title>
        <authorList>
            <consortium name="The Broad Institute Genomics Platform"/>
            <consortium name="The Broad Institute Genome Sequencing Center for Infectious Disease"/>
            <person name="Wu L."/>
            <person name="Ma J."/>
        </authorList>
    </citation>
    <scope>NUCLEOTIDE SEQUENCE [LARGE SCALE GENOMIC DNA]</scope>
    <source>
        <strain evidence="3">NBRC 112502</strain>
    </source>
</reference>
<accession>A0ABQ6A2N6</accession>
<protein>
    <recommendedName>
        <fullName evidence="1">Sulphotransferase Stf0 domain-containing protein</fullName>
    </recommendedName>
</protein>
<evidence type="ECO:0000259" key="1">
    <source>
        <dbReference type="Pfam" id="PF09037"/>
    </source>
</evidence>
<dbReference type="InterPro" id="IPR027417">
    <property type="entry name" value="P-loop_NTPase"/>
</dbReference>
<feature type="domain" description="Sulphotransferase Stf0" evidence="1">
    <location>
        <begin position="32"/>
        <end position="243"/>
    </location>
</feature>
<dbReference type="Pfam" id="PF09037">
    <property type="entry name" value="Sulphotransf"/>
    <property type="match status" value="1"/>
</dbReference>
<sequence>MNSIFEVFPDLRQLADNRFAGVSCAKPTIMLAMTARTGSTHLCAALEEAGDVGRPGEIFNPRGVAAMERQRRGVELFADYMHSFATGPSPVFIFKTSWQDFAPFAQDWRTLFPNLRVAYLDRKNLAAQAVSLYRAQVSGNWHQPAGQAHAQAQDPRQNFDLQRICTLMQELTDEKRAWEQFFHAESLTPARLFYENFHNDITQALRFLAAEMGLGLRADIPPGVGLRKLADSTNRDWTERVQRHVLQMT</sequence>
<proteinExistence type="predicted"/>
<comment type="caution">
    <text evidence="2">The sequence shown here is derived from an EMBL/GenBank/DDBJ whole genome shotgun (WGS) entry which is preliminary data.</text>
</comment>
<organism evidence="2 3">
    <name type="scientific">Acidocella aquatica</name>
    <dbReference type="NCBI Taxonomy" id="1922313"/>
    <lineage>
        <taxon>Bacteria</taxon>
        <taxon>Pseudomonadati</taxon>
        <taxon>Pseudomonadota</taxon>
        <taxon>Alphaproteobacteria</taxon>
        <taxon>Acetobacterales</taxon>
        <taxon>Acidocellaceae</taxon>
        <taxon>Acidocella</taxon>
    </lineage>
</organism>
<evidence type="ECO:0000313" key="2">
    <source>
        <dbReference type="EMBL" id="GLR66730.1"/>
    </source>
</evidence>